<gene>
    <name evidence="1" type="ORF">QQS21_007791</name>
</gene>
<dbReference type="EMBL" id="JASWJB010000166">
    <property type="protein sequence ID" value="KAK2594510.1"/>
    <property type="molecule type" value="Genomic_DNA"/>
</dbReference>
<dbReference type="AlphaFoldDB" id="A0AAJ0FZ70"/>
<dbReference type="InterPro" id="IPR053261">
    <property type="entry name" value="Polyketide-peptide_reg"/>
</dbReference>
<evidence type="ECO:0008006" key="3">
    <source>
        <dbReference type="Google" id="ProtNLM"/>
    </source>
</evidence>
<proteinExistence type="predicted"/>
<evidence type="ECO:0000313" key="2">
    <source>
        <dbReference type="Proteomes" id="UP001251528"/>
    </source>
</evidence>
<dbReference type="InterPro" id="IPR016084">
    <property type="entry name" value="Haem_Oase-like_multi-hlx"/>
</dbReference>
<dbReference type="Proteomes" id="UP001251528">
    <property type="component" value="Unassembled WGS sequence"/>
</dbReference>
<sequence>MTFSLTEALLASDADGFQRATQSVFLQSAAQGTVDKATLGQWLANDRLYILAYIQGIGKTLSVLPLPQTIPDHPPNDGGTATTKLLDWLIDAMVNIRREEKFFVDTASRFGISVNLPSDVDGHVADSEKLEGLRRFESIFCGLGLGLGPSKSTRSSLLPWLECAVVFYATEKCYLEAWTWAAGRSDLEGRSDGGCSGDADGGALRREFIPNWTGAEFAAFVDRLGRIIDDAVKEELRDNGESVKTELVDRALVKWREVLAAEEAFWPVMQFSS</sequence>
<dbReference type="SUPFAM" id="SSF48613">
    <property type="entry name" value="Heme oxygenase-like"/>
    <property type="match status" value="1"/>
</dbReference>
<comment type="caution">
    <text evidence="1">The sequence shown here is derived from an EMBL/GenBank/DDBJ whole genome shotgun (WGS) entry which is preliminary data.</text>
</comment>
<accession>A0AAJ0FZ70</accession>
<organism evidence="1 2">
    <name type="scientific">Conoideocrella luteorostrata</name>
    <dbReference type="NCBI Taxonomy" id="1105319"/>
    <lineage>
        <taxon>Eukaryota</taxon>
        <taxon>Fungi</taxon>
        <taxon>Dikarya</taxon>
        <taxon>Ascomycota</taxon>
        <taxon>Pezizomycotina</taxon>
        <taxon>Sordariomycetes</taxon>
        <taxon>Hypocreomycetidae</taxon>
        <taxon>Hypocreales</taxon>
        <taxon>Clavicipitaceae</taxon>
        <taxon>Conoideocrella</taxon>
    </lineage>
</organism>
<dbReference type="PANTHER" id="PTHR41813">
    <property type="entry name" value="REGULATOR PAB1642, PUTATIVE (AFU_ORTHOLOGUE AFUA_3G11955)-RELATED"/>
    <property type="match status" value="1"/>
</dbReference>
<dbReference type="CDD" id="cd19357">
    <property type="entry name" value="TenA_E_At3g16990-like"/>
    <property type="match status" value="1"/>
</dbReference>
<protein>
    <recommendedName>
        <fullName evidence="3">Heme oxygenase-like protein</fullName>
    </recommendedName>
</protein>
<dbReference type="Gene3D" id="1.20.910.10">
    <property type="entry name" value="Heme oxygenase-like"/>
    <property type="match status" value="1"/>
</dbReference>
<dbReference type="PANTHER" id="PTHR41813:SF2">
    <property type="entry name" value="REGULATOR PAB1642, PUTATIVE (AFU_ORTHOLOGUE AFUA_3G11955)-RELATED"/>
    <property type="match status" value="1"/>
</dbReference>
<keyword evidence="2" id="KW-1185">Reference proteome</keyword>
<evidence type="ECO:0000313" key="1">
    <source>
        <dbReference type="EMBL" id="KAK2594510.1"/>
    </source>
</evidence>
<name>A0AAJ0FZ70_9HYPO</name>
<reference evidence="1" key="1">
    <citation type="submission" date="2023-06" db="EMBL/GenBank/DDBJ databases">
        <title>Conoideocrella luteorostrata (Hypocreales: Clavicipitaceae), a potential biocontrol fungus for elongate hemlock scale in United States Christmas tree production areas.</title>
        <authorList>
            <person name="Barrett H."/>
            <person name="Lovett B."/>
            <person name="Macias A.M."/>
            <person name="Stajich J.E."/>
            <person name="Kasson M.T."/>
        </authorList>
    </citation>
    <scope>NUCLEOTIDE SEQUENCE</scope>
    <source>
        <strain evidence="1">ARSEF 14590</strain>
    </source>
</reference>